<dbReference type="GO" id="GO:0000150">
    <property type="term" value="F:DNA strand exchange activity"/>
    <property type="evidence" value="ECO:0007669"/>
    <property type="project" value="InterPro"/>
</dbReference>
<comment type="caution">
    <text evidence="4">The sequence shown here is derived from an EMBL/GenBank/DDBJ whole genome shotgun (WGS) entry which is preliminary data.</text>
</comment>
<keyword evidence="1" id="KW-0175">Coiled coil</keyword>
<dbReference type="RefSeq" id="WP_249282833.1">
    <property type="nucleotide sequence ID" value="NZ_JACRST010000009.1"/>
</dbReference>
<gene>
    <name evidence="4" type="ORF">H8711_07380</name>
</gene>
<evidence type="ECO:0000259" key="2">
    <source>
        <dbReference type="PROSITE" id="PS51736"/>
    </source>
</evidence>
<dbReference type="EMBL" id="JACRST010000009">
    <property type="protein sequence ID" value="MBC8546755.1"/>
    <property type="molecule type" value="Genomic_DNA"/>
</dbReference>
<dbReference type="InterPro" id="IPR038109">
    <property type="entry name" value="DNA_bind_recomb_sf"/>
</dbReference>
<dbReference type="Pfam" id="PF07508">
    <property type="entry name" value="Recombinase"/>
    <property type="match status" value="1"/>
</dbReference>
<sequence length="513" mass="59070">MTCAIYCRLSKEDEGKASESESIQNQKSMLMDYATRQGWVVYRIYCDEDYSGVDRERPDWNAMLEAARSRRFQVILCKTQSRFTRDMELVERYIHGLFPLWGIRFVAVVDNIDTELKGNKKARQINGLINEWYLEDLSENIRAVFAQKRSAGQYIGSFPVYGYQKAPGDHNRLIVDPPAAEVVRTIFHLCLQGLGKQRIAERLNEWGLPNPTAYKREKGWNYHNGGTGNGEGLWSRTTVGRILRNEMYTGTMVQGVKRRVSYKAKACVSLPQDQWSRVAGTHEAIVERETFDTVQRLLAQRTRSGAAGKPHLLAGKVRCADCGSGMVKVSHRYKGTQHSYLQCRLYAASRRAPQCARHSVRLDDLTAAVEERVRFYVDAWYDAERGGLRQELLSRRPGLQKERLALQSQIARREDALRSLYLDRVDGLIGREQFAEMNRRFLEEKERLETRLNRLQWADREAGSPASDGGEEIQALLRLDPMPQRLVDLLIDFVEIGERQPDGTQNIRIYWRI</sequence>
<dbReference type="Pfam" id="PF13408">
    <property type="entry name" value="Zn_ribbon_recom"/>
    <property type="match status" value="1"/>
</dbReference>
<dbReference type="InterPro" id="IPR036162">
    <property type="entry name" value="Resolvase-like_N_sf"/>
</dbReference>
<evidence type="ECO:0000313" key="5">
    <source>
        <dbReference type="Proteomes" id="UP000653127"/>
    </source>
</evidence>
<dbReference type="InterPro" id="IPR050639">
    <property type="entry name" value="SSR_resolvase"/>
</dbReference>
<name>A0A926I4U4_9FIRM</name>
<dbReference type="InterPro" id="IPR025827">
    <property type="entry name" value="Zn_ribbon_recom_dom"/>
</dbReference>
<dbReference type="Gene3D" id="3.40.50.1390">
    <property type="entry name" value="Resolvase, N-terminal catalytic domain"/>
    <property type="match status" value="1"/>
</dbReference>
<dbReference type="PROSITE" id="PS51737">
    <property type="entry name" value="RECOMBINASE_DNA_BIND"/>
    <property type="match status" value="1"/>
</dbReference>
<dbReference type="SMART" id="SM00857">
    <property type="entry name" value="Resolvase"/>
    <property type="match status" value="1"/>
</dbReference>
<dbReference type="InterPro" id="IPR011109">
    <property type="entry name" value="DNA_bind_recombinase_dom"/>
</dbReference>
<reference evidence="4" key="1">
    <citation type="submission" date="2020-08" db="EMBL/GenBank/DDBJ databases">
        <title>Genome public.</title>
        <authorList>
            <person name="Liu C."/>
            <person name="Sun Q."/>
        </authorList>
    </citation>
    <scope>NUCLEOTIDE SEQUENCE</scope>
    <source>
        <strain evidence="4">NSJ-31</strain>
    </source>
</reference>
<feature type="domain" description="Recombinase" evidence="3">
    <location>
        <begin position="160"/>
        <end position="304"/>
    </location>
</feature>
<feature type="coiled-coil region" evidence="1">
    <location>
        <begin position="431"/>
        <end position="458"/>
    </location>
</feature>
<dbReference type="Proteomes" id="UP000653127">
    <property type="component" value="Unassembled WGS sequence"/>
</dbReference>
<evidence type="ECO:0000313" key="4">
    <source>
        <dbReference type="EMBL" id="MBC8546755.1"/>
    </source>
</evidence>
<dbReference type="PANTHER" id="PTHR30461">
    <property type="entry name" value="DNA-INVERTASE FROM LAMBDOID PROPHAGE"/>
    <property type="match status" value="1"/>
</dbReference>
<keyword evidence="5" id="KW-1185">Reference proteome</keyword>
<protein>
    <submittedName>
        <fullName evidence="4">Recombinase family protein</fullName>
    </submittedName>
</protein>
<feature type="domain" description="Resolvase/invertase-type recombinase catalytic" evidence="2">
    <location>
        <begin position="2"/>
        <end position="152"/>
    </location>
</feature>
<dbReference type="AlphaFoldDB" id="A0A926I4U4"/>
<accession>A0A926I4U4</accession>
<dbReference type="InterPro" id="IPR006119">
    <property type="entry name" value="Resolv_N"/>
</dbReference>
<evidence type="ECO:0000256" key="1">
    <source>
        <dbReference type="SAM" id="Coils"/>
    </source>
</evidence>
<dbReference type="PANTHER" id="PTHR30461:SF23">
    <property type="entry name" value="DNA RECOMBINASE-RELATED"/>
    <property type="match status" value="1"/>
</dbReference>
<proteinExistence type="predicted"/>
<dbReference type="GO" id="GO:0003677">
    <property type="term" value="F:DNA binding"/>
    <property type="evidence" value="ECO:0007669"/>
    <property type="project" value="InterPro"/>
</dbReference>
<dbReference type="Gene3D" id="3.90.1750.20">
    <property type="entry name" value="Putative Large Serine Recombinase, Chain B, Domain 2"/>
    <property type="match status" value="1"/>
</dbReference>
<organism evidence="4 5">
    <name type="scientific">Ligaoa zhengdingensis</name>
    <dbReference type="NCBI Taxonomy" id="2763658"/>
    <lineage>
        <taxon>Bacteria</taxon>
        <taxon>Bacillati</taxon>
        <taxon>Bacillota</taxon>
        <taxon>Clostridia</taxon>
        <taxon>Eubacteriales</taxon>
        <taxon>Oscillospiraceae</taxon>
        <taxon>Ligaoa</taxon>
    </lineage>
</organism>
<dbReference type="SUPFAM" id="SSF53041">
    <property type="entry name" value="Resolvase-like"/>
    <property type="match status" value="1"/>
</dbReference>
<dbReference type="PROSITE" id="PS51736">
    <property type="entry name" value="RECOMBINASES_3"/>
    <property type="match status" value="1"/>
</dbReference>
<evidence type="ECO:0000259" key="3">
    <source>
        <dbReference type="PROSITE" id="PS51737"/>
    </source>
</evidence>
<dbReference type="Pfam" id="PF00239">
    <property type="entry name" value="Resolvase"/>
    <property type="match status" value="1"/>
</dbReference>